<sequence>MDDMTSSTADPAGTLSQRDHPLRASLSREMHIRGLPRFDAPAIALQFVLLVDEAQARDSLVLLAERFPTLNPGDRFFTDHIGDLHFSWERHTEFMTYSFLAPVEGGSLFDLAPFGDVARWIAAFPGQVIRSTHISLVKDEPPFASIAAHFATDDLIISDVADGQARIWGDFRLHSDGFGRLLIHDKGLQGGESSQLVQRLQELGNYRKIALLGLPEAQRATPLLTGLEQRLTAITTRLAQKDADDDQALEHLTSLSAELAEIVARTRYRMSATEAYAEICRDRIRRLGVLPVRGYRSLDDFTERRLLPAMRTCDAFTRRQEDLAQRVAWTSALLRTRVDTALARRNRDLLASMDRRTGLQLRLQHTVEGLSVVAISYYALGLWHHLREALEHQGLHLPGWVDLALFPVTIAAVFLGIRQIRKVKKSSARNDH</sequence>
<dbReference type="InterPro" id="IPR021830">
    <property type="entry name" value="DUF3422"/>
</dbReference>
<dbReference type="AlphaFoldDB" id="A0A0M3AP37"/>
<keyword evidence="2" id="KW-1133">Transmembrane helix</keyword>
<dbReference type="STRING" id="56193.YP76_12755"/>
<dbReference type="PATRIC" id="fig|56193.3.peg.2654"/>
<name>A0A0M3AP37_9SPHN</name>
<evidence type="ECO:0000313" key="4">
    <source>
        <dbReference type="Proteomes" id="UP000033874"/>
    </source>
</evidence>
<feature type="transmembrane region" description="Helical" evidence="2">
    <location>
        <begin position="397"/>
        <end position="417"/>
    </location>
</feature>
<organism evidence="3 4">
    <name type="scientific">Sphingobium chungbukense</name>
    <dbReference type="NCBI Taxonomy" id="56193"/>
    <lineage>
        <taxon>Bacteria</taxon>
        <taxon>Pseudomonadati</taxon>
        <taxon>Pseudomonadota</taxon>
        <taxon>Alphaproteobacteria</taxon>
        <taxon>Sphingomonadales</taxon>
        <taxon>Sphingomonadaceae</taxon>
        <taxon>Sphingobium</taxon>
    </lineage>
</organism>
<protein>
    <recommendedName>
        <fullName evidence="5">Egg lysin</fullName>
    </recommendedName>
</protein>
<reference evidence="3 4" key="1">
    <citation type="submission" date="2015-04" db="EMBL/GenBank/DDBJ databases">
        <title>Genome sequence of aromatic hydrocarbons-degrading Sphingobium chungbukense DJ77.</title>
        <authorList>
            <person name="Kim Y.-C."/>
            <person name="Chae J.-C."/>
        </authorList>
    </citation>
    <scope>NUCLEOTIDE SEQUENCE [LARGE SCALE GENOMIC DNA]</scope>
    <source>
        <strain evidence="3 4">DJ77</strain>
    </source>
</reference>
<keyword evidence="2" id="KW-0812">Transmembrane</keyword>
<dbReference type="Proteomes" id="UP000033874">
    <property type="component" value="Unassembled WGS sequence"/>
</dbReference>
<dbReference type="EMBL" id="LBIC01000005">
    <property type="protein sequence ID" value="KKW91947.1"/>
    <property type="molecule type" value="Genomic_DNA"/>
</dbReference>
<comment type="caution">
    <text evidence="3">The sequence shown here is derived from an EMBL/GenBank/DDBJ whole genome shotgun (WGS) entry which is preliminary data.</text>
</comment>
<proteinExistence type="predicted"/>
<accession>A0A0M3AP37</accession>
<evidence type="ECO:0000256" key="1">
    <source>
        <dbReference type="SAM" id="MobiDB-lite"/>
    </source>
</evidence>
<gene>
    <name evidence="3" type="ORF">YP76_12755</name>
</gene>
<evidence type="ECO:0000256" key="2">
    <source>
        <dbReference type="SAM" id="Phobius"/>
    </source>
</evidence>
<evidence type="ECO:0000313" key="3">
    <source>
        <dbReference type="EMBL" id="KKW91947.1"/>
    </source>
</evidence>
<evidence type="ECO:0008006" key="5">
    <source>
        <dbReference type="Google" id="ProtNLM"/>
    </source>
</evidence>
<keyword evidence="4" id="KW-1185">Reference proteome</keyword>
<feature type="region of interest" description="Disordered" evidence="1">
    <location>
        <begin position="1"/>
        <end position="20"/>
    </location>
</feature>
<keyword evidence="2" id="KW-0472">Membrane</keyword>
<dbReference type="RefSeq" id="WP_046763953.1">
    <property type="nucleotide sequence ID" value="NZ_LBIC01000005.1"/>
</dbReference>
<dbReference type="Pfam" id="PF11902">
    <property type="entry name" value="DUF3422"/>
    <property type="match status" value="1"/>
</dbReference>